<proteinExistence type="predicted"/>
<reference evidence="2 3" key="1">
    <citation type="submission" date="2020-08" db="EMBL/GenBank/DDBJ databases">
        <title>Genomic Encyclopedia of Type Strains, Phase IV (KMG-IV): sequencing the most valuable type-strain genomes for metagenomic binning, comparative biology and taxonomic classification.</title>
        <authorList>
            <person name="Goeker M."/>
        </authorList>
    </citation>
    <scope>NUCLEOTIDE SEQUENCE [LARGE SCALE GENOMIC DNA]</scope>
    <source>
        <strain evidence="2 3">DSM 27165</strain>
    </source>
</reference>
<protein>
    <submittedName>
        <fullName evidence="2">Uncharacterized protein</fullName>
    </submittedName>
</protein>
<feature type="transmembrane region" description="Helical" evidence="1">
    <location>
        <begin position="20"/>
        <end position="41"/>
    </location>
</feature>
<dbReference type="Proteomes" id="UP000575898">
    <property type="component" value="Unassembled WGS sequence"/>
</dbReference>
<organism evidence="2 3">
    <name type="scientific">Chitinivorax tropicus</name>
    <dbReference type="NCBI Taxonomy" id="714531"/>
    <lineage>
        <taxon>Bacteria</taxon>
        <taxon>Pseudomonadati</taxon>
        <taxon>Pseudomonadota</taxon>
        <taxon>Betaproteobacteria</taxon>
        <taxon>Chitinivorax</taxon>
    </lineage>
</organism>
<gene>
    <name evidence="2" type="ORF">HNQ59_003002</name>
</gene>
<dbReference type="AlphaFoldDB" id="A0A840MKI3"/>
<keyword evidence="1" id="KW-0812">Transmembrane</keyword>
<keyword evidence="3" id="KW-1185">Reference proteome</keyword>
<dbReference type="EMBL" id="JACHHY010000019">
    <property type="protein sequence ID" value="MBB5019694.1"/>
    <property type="molecule type" value="Genomic_DNA"/>
</dbReference>
<accession>A0A840MKI3</accession>
<sequence>MSLPIFCNSMLLYNEMNVNVILFNLFFVLAMVLPVCHDFFFDFYE</sequence>
<evidence type="ECO:0000313" key="3">
    <source>
        <dbReference type="Proteomes" id="UP000575898"/>
    </source>
</evidence>
<evidence type="ECO:0000313" key="2">
    <source>
        <dbReference type="EMBL" id="MBB5019694.1"/>
    </source>
</evidence>
<evidence type="ECO:0000256" key="1">
    <source>
        <dbReference type="SAM" id="Phobius"/>
    </source>
</evidence>
<comment type="caution">
    <text evidence="2">The sequence shown here is derived from an EMBL/GenBank/DDBJ whole genome shotgun (WGS) entry which is preliminary data.</text>
</comment>
<keyword evidence="1" id="KW-1133">Transmembrane helix</keyword>
<keyword evidence="1" id="KW-0472">Membrane</keyword>
<name>A0A840MKI3_9PROT</name>